<protein>
    <submittedName>
        <fullName evidence="1">SJCHGC03670 protein</fullName>
    </submittedName>
</protein>
<evidence type="ECO:0000313" key="1">
    <source>
        <dbReference type="EMBL" id="AAX30445.2"/>
    </source>
</evidence>
<reference evidence="1" key="2">
    <citation type="journal article" date="2006" name="PLoS Pathog.">
        <title>New perspectives on host-parasite interplay by comparative transcriptomic and proteomic analyses of Schistosoma japonicum.</title>
        <authorList>
            <person name="Liu F."/>
            <person name="Lu J."/>
            <person name="Hu W."/>
            <person name="Wang S.Y."/>
            <person name="Cui S.J."/>
            <person name="Chi M."/>
            <person name="Yan Q."/>
            <person name="Wang X.R."/>
            <person name="Song H.D."/>
            <person name="Xu X.N."/>
            <person name="Wang J.J."/>
            <person name="Zhang X.L."/>
            <person name="Zhang X."/>
            <person name="Wang Z.Q."/>
            <person name="Xue C.L."/>
            <person name="Brindley P.J."/>
            <person name="McManus D.P."/>
            <person name="Yang P.Y."/>
            <person name="Feng Z."/>
            <person name="Chen Z."/>
            <person name="Han Z.G."/>
        </authorList>
    </citation>
    <scope>NUCLEOTIDE SEQUENCE</scope>
</reference>
<dbReference type="AlphaFoldDB" id="Q5BSP0"/>
<sequence length="65" mass="7634">MSIRSSILSYLVDSGHAVKKMKSFKVIYRVLSKFPNRVHIRLQHITKTIGIRTNNSSQYVFRRIL</sequence>
<reference evidence="1" key="1">
    <citation type="submission" date="2005-01" db="EMBL/GenBank/DDBJ databases">
        <authorList>
            <person name="Han Z."/>
        </authorList>
    </citation>
    <scope>NUCLEOTIDE SEQUENCE</scope>
</reference>
<dbReference type="EMBL" id="AY915224">
    <property type="protein sequence ID" value="AAX30445.2"/>
    <property type="molecule type" value="mRNA"/>
</dbReference>
<proteinExistence type="evidence at transcript level"/>
<accession>Q5BSP0</accession>
<organism evidence="1">
    <name type="scientific">Schistosoma japonicum</name>
    <name type="common">Blood fluke</name>
    <dbReference type="NCBI Taxonomy" id="6182"/>
    <lineage>
        <taxon>Eukaryota</taxon>
        <taxon>Metazoa</taxon>
        <taxon>Spiralia</taxon>
        <taxon>Lophotrochozoa</taxon>
        <taxon>Platyhelminthes</taxon>
        <taxon>Trematoda</taxon>
        <taxon>Digenea</taxon>
        <taxon>Strigeidida</taxon>
        <taxon>Schistosomatoidea</taxon>
        <taxon>Schistosomatidae</taxon>
        <taxon>Schistosoma</taxon>
    </lineage>
</organism>
<name>Q5BSP0_SCHJA</name>